<proteinExistence type="predicted"/>
<evidence type="ECO:0000259" key="1">
    <source>
        <dbReference type="Pfam" id="PF09995"/>
    </source>
</evidence>
<dbReference type="Proteomes" id="UP000801428">
    <property type="component" value="Unassembled WGS sequence"/>
</dbReference>
<dbReference type="Pfam" id="PF09995">
    <property type="entry name" value="MPAB_Lcp_cat"/>
    <property type="match status" value="1"/>
</dbReference>
<gene>
    <name evidence="2" type="ORF">E8E13_001412</name>
</gene>
<comment type="caution">
    <text evidence="2">The sequence shown here is derived from an EMBL/GenBank/DDBJ whole genome shotgun (WGS) entry which is preliminary data.</text>
</comment>
<keyword evidence="3" id="KW-1185">Reference proteome</keyword>
<dbReference type="OrthoDB" id="545169at2759"/>
<evidence type="ECO:0000313" key="3">
    <source>
        <dbReference type="Proteomes" id="UP000801428"/>
    </source>
</evidence>
<dbReference type="InterPro" id="IPR018713">
    <property type="entry name" value="MPAB/Lcp_cat_dom"/>
</dbReference>
<dbReference type="InterPro" id="IPR046366">
    <property type="entry name" value="MPAB"/>
</dbReference>
<dbReference type="PANTHER" id="PTHR36124:SF1">
    <property type="entry name" value="ER-BOUND OXYGENASE MPAB_MPAB'_RUBBER OXYGENASE CATALYTIC DOMAIN-CONTAINING PROTEIN"/>
    <property type="match status" value="1"/>
</dbReference>
<organism evidence="2 3">
    <name type="scientific">Curvularia kusanoi</name>
    <name type="common">Cochliobolus kusanoi</name>
    <dbReference type="NCBI Taxonomy" id="90978"/>
    <lineage>
        <taxon>Eukaryota</taxon>
        <taxon>Fungi</taxon>
        <taxon>Dikarya</taxon>
        <taxon>Ascomycota</taxon>
        <taxon>Pezizomycotina</taxon>
        <taxon>Dothideomycetes</taxon>
        <taxon>Pleosporomycetidae</taxon>
        <taxon>Pleosporales</taxon>
        <taxon>Pleosporineae</taxon>
        <taxon>Pleosporaceae</taxon>
        <taxon>Curvularia</taxon>
    </lineage>
</organism>
<dbReference type="PANTHER" id="PTHR36124">
    <property type="match status" value="1"/>
</dbReference>
<protein>
    <recommendedName>
        <fullName evidence="1">ER-bound oxygenase mpaB/mpaB'/Rubber oxygenase catalytic domain-containing protein</fullName>
    </recommendedName>
</protein>
<accession>A0A9P4T368</accession>
<evidence type="ECO:0000313" key="2">
    <source>
        <dbReference type="EMBL" id="KAF2993602.1"/>
    </source>
</evidence>
<reference evidence="2" key="1">
    <citation type="submission" date="2019-04" db="EMBL/GenBank/DDBJ databases">
        <title>Sequencing of skin fungus with MAO and IRED activity.</title>
        <authorList>
            <person name="Marsaioli A.J."/>
            <person name="Bonatto J.M.C."/>
            <person name="Reis Junior O."/>
        </authorList>
    </citation>
    <scope>NUCLEOTIDE SEQUENCE</scope>
    <source>
        <strain evidence="2">30M1</strain>
    </source>
</reference>
<dbReference type="EMBL" id="SWKU01000050">
    <property type="protein sequence ID" value="KAF2993602.1"/>
    <property type="molecule type" value="Genomic_DNA"/>
</dbReference>
<dbReference type="AlphaFoldDB" id="A0A9P4T368"/>
<dbReference type="GO" id="GO:0016491">
    <property type="term" value="F:oxidoreductase activity"/>
    <property type="evidence" value="ECO:0007669"/>
    <property type="project" value="InterPro"/>
</dbReference>
<name>A0A9P4T368_CURKU</name>
<sequence>MSATEAQEIVEYVISCEFPLLSEKALSFALFKTYGIPTISKLLCETQQLGKAEYAGRRYTDTSLLITEFLGHSPTSERATSAIARMNYLHGRYQKAKKISNDDMLYTLSLFILEVERWIGLYEWRSLTPMEICAFGTHWKVVGDAMGIDYTDLRHGPNAFKHGYEFFEDIREWAANYEKQHMVPDKYNHQLAEETTRILLADVPDALKPYAQKVVIALMDDQLRRAMVYEDPPAIYLTVVNAVFGLRRFVLKNLMPPRPYALRVQFLTEDPDPKTGRYFMKVYESEPWYVKPTFLARNSPFAWLRWAVGKPYPNGKDYKPQGYKIFEIGPEKLEGHGIKECEAIRDQLLSSDRGRCPFAFS</sequence>
<feature type="domain" description="ER-bound oxygenase mpaB/mpaB'/Rubber oxygenase catalytic" evidence="1">
    <location>
        <begin position="57"/>
        <end position="232"/>
    </location>
</feature>